<dbReference type="Gene3D" id="3.10.310.50">
    <property type="match status" value="1"/>
</dbReference>
<evidence type="ECO:0000259" key="1">
    <source>
        <dbReference type="Pfam" id="PF04536"/>
    </source>
</evidence>
<reference evidence="3" key="1">
    <citation type="journal article" date="2019" name="Int. J. Syst. Evol. Microbiol.">
        <title>The Global Catalogue of Microorganisms (GCM) 10K type strain sequencing project: providing services to taxonomists for standard genome sequencing and annotation.</title>
        <authorList>
            <consortium name="The Broad Institute Genomics Platform"/>
            <consortium name="The Broad Institute Genome Sequencing Center for Infectious Disease"/>
            <person name="Wu L."/>
            <person name="Ma J."/>
        </authorList>
    </citation>
    <scope>NUCLEOTIDE SEQUENCE [LARGE SCALE GENOMIC DNA]</scope>
    <source>
        <strain evidence="3">CCUG 63682</strain>
    </source>
</reference>
<dbReference type="Proteomes" id="UP001595953">
    <property type="component" value="Unassembled WGS sequence"/>
</dbReference>
<name>A0ABV9MYR7_9FLAO</name>
<dbReference type="InterPro" id="IPR007621">
    <property type="entry name" value="TPM_dom"/>
</dbReference>
<dbReference type="PANTHER" id="PTHR30373:SF8">
    <property type="entry name" value="BLL7265 PROTEIN"/>
    <property type="match status" value="1"/>
</dbReference>
<dbReference type="EMBL" id="JBHSGP010000004">
    <property type="protein sequence ID" value="MFC4720700.1"/>
    <property type="molecule type" value="Genomic_DNA"/>
</dbReference>
<accession>A0ABV9MYR7</accession>
<gene>
    <name evidence="2" type="ORF">ACFO5O_00085</name>
</gene>
<protein>
    <submittedName>
        <fullName evidence="2">TPM domain-containing protein</fullName>
    </submittedName>
</protein>
<dbReference type="RefSeq" id="WP_387959731.1">
    <property type="nucleotide sequence ID" value="NZ_JBHSGP010000004.1"/>
</dbReference>
<dbReference type="Pfam" id="PF04536">
    <property type="entry name" value="TPM_phosphatase"/>
    <property type="match status" value="1"/>
</dbReference>
<keyword evidence="3" id="KW-1185">Reference proteome</keyword>
<sequence>MSKIEDFLSAEEEQEIIAAIREAELLTSGEIRIHIERTSKTDAFDRAMELFHFLKMDNTKLQNGVLIYVAVEDKTFVIYGDKGINDVVGTEFWNSTKDIMQVHFKKGEFKQGLIEGVKKAGEQLQKHFPWQHGDENELPNSISKG</sequence>
<organism evidence="2 3">
    <name type="scientific">Geojedonia litorea</name>
    <dbReference type="NCBI Taxonomy" id="1268269"/>
    <lineage>
        <taxon>Bacteria</taxon>
        <taxon>Pseudomonadati</taxon>
        <taxon>Bacteroidota</taxon>
        <taxon>Flavobacteriia</taxon>
        <taxon>Flavobacteriales</taxon>
        <taxon>Flavobacteriaceae</taxon>
        <taxon>Geojedonia</taxon>
    </lineage>
</organism>
<comment type="caution">
    <text evidence="2">The sequence shown here is derived from an EMBL/GenBank/DDBJ whole genome shotgun (WGS) entry which is preliminary data.</text>
</comment>
<dbReference type="PANTHER" id="PTHR30373">
    <property type="entry name" value="UPF0603 PROTEIN YGCG"/>
    <property type="match status" value="1"/>
</dbReference>
<feature type="domain" description="TPM" evidence="1">
    <location>
        <begin position="5"/>
        <end position="122"/>
    </location>
</feature>
<evidence type="ECO:0000313" key="2">
    <source>
        <dbReference type="EMBL" id="MFC4720700.1"/>
    </source>
</evidence>
<proteinExistence type="predicted"/>
<evidence type="ECO:0000313" key="3">
    <source>
        <dbReference type="Proteomes" id="UP001595953"/>
    </source>
</evidence>